<dbReference type="Gene3D" id="3.40.1650.10">
    <property type="entry name" value="RbsD-like domain"/>
    <property type="match status" value="1"/>
</dbReference>
<dbReference type="SUPFAM" id="SSF102546">
    <property type="entry name" value="RbsD-like"/>
    <property type="match status" value="1"/>
</dbReference>
<evidence type="ECO:0000256" key="2">
    <source>
        <dbReference type="ARBA" id="ARBA00023235"/>
    </source>
</evidence>
<dbReference type="RefSeq" id="WP_203086922.1">
    <property type="nucleotide sequence ID" value="NZ_JAEUZA010000001.1"/>
</dbReference>
<comment type="caution">
    <text evidence="4">The sequence shown here is derived from an EMBL/GenBank/DDBJ whole genome shotgun (WGS) entry which is preliminary data.</text>
</comment>
<dbReference type="EC" id="5.1.3.29" evidence="4"/>
<dbReference type="InterPro" id="IPR007721">
    <property type="entry name" value="RbsD_FucU"/>
</dbReference>
<dbReference type="NCBIfam" id="NF011949">
    <property type="entry name" value="PRK15420.1"/>
    <property type="match status" value="1"/>
</dbReference>
<sequence length="144" mass="16049">MLKGISPLLSPELVKILMEMGHGDEIVLADAHFPAASHTSRLIRSDGITIPALLDAILPLFPLDQYVQEPLSLMKVVEGDRVETPIWGMYQEKVGSTSFEYLERFDFYERAKQAYAIVATGEKSQYANIILKKGVVLDGEDHSN</sequence>
<reference evidence="4 5" key="1">
    <citation type="submission" date="2024-03" db="EMBL/GenBank/DDBJ databases">
        <title>Bacilli Hybrid Assemblies.</title>
        <authorList>
            <person name="Kovac J."/>
        </authorList>
    </citation>
    <scope>NUCLEOTIDE SEQUENCE [LARGE SCALE GENOMIC DNA]</scope>
    <source>
        <strain evidence="4 5">FSL R7-0666</strain>
    </source>
</reference>
<comment type="catalytic activity">
    <reaction evidence="1">
        <text>beta-D-ribopyranose = beta-D-ribofuranose</text>
        <dbReference type="Rhea" id="RHEA:25432"/>
        <dbReference type="ChEBI" id="CHEBI:27476"/>
        <dbReference type="ChEBI" id="CHEBI:47002"/>
        <dbReference type="EC" id="5.4.99.62"/>
    </reaction>
</comment>
<evidence type="ECO:0000256" key="1">
    <source>
        <dbReference type="ARBA" id="ARBA00000223"/>
    </source>
</evidence>
<gene>
    <name evidence="4" type="primary">fucU</name>
    <name evidence="4" type="ORF">MKY91_10500</name>
</gene>
<keyword evidence="2 4" id="KW-0413">Isomerase</keyword>
<dbReference type="Pfam" id="PF05025">
    <property type="entry name" value="RbsD_FucU"/>
    <property type="match status" value="1"/>
</dbReference>
<protein>
    <submittedName>
        <fullName evidence="4">L-fucose mutarotase</fullName>
        <ecNumber evidence="4">5.1.3.29</ecNumber>
    </submittedName>
</protein>
<dbReference type="PANTHER" id="PTHR31690:SF4">
    <property type="entry name" value="FUCOSE MUTAROTASE"/>
    <property type="match status" value="1"/>
</dbReference>
<dbReference type="InterPro" id="IPR050443">
    <property type="entry name" value="RbsD/FucU_mutarotase"/>
</dbReference>
<dbReference type="Proteomes" id="UP001418796">
    <property type="component" value="Unassembled WGS sequence"/>
</dbReference>
<comment type="catalytic activity">
    <reaction evidence="3">
        <text>alpha-L-fucose = beta-L-fucose</text>
        <dbReference type="Rhea" id="RHEA:25580"/>
        <dbReference type="ChEBI" id="CHEBI:42548"/>
        <dbReference type="ChEBI" id="CHEBI:42589"/>
        <dbReference type="EC" id="5.1.3.29"/>
    </reaction>
</comment>
<organism evidence="4 5">
    <name type="scientific">Alkalicoccobacillus gibsonii</name>
    <dbReference type="NCBI Taxonomy" id="79881"/>
    <lineage>
        <taxon>Bacteria</taxon>
        <taxon>Bacillati</taxon>
        <taxon>Bacillota</taxon>
        <taxon>Bacilli</taxon>
        <taxon>Bacillales</taxon>
        <taxon>Bacillaceae</taxon>
        <taxon>Alkalicoccobacillus</taxon>
    </lineage>
</organism>
<evidence type="ECO:0000313" key="5">
    <source>
        <dbReference type="Proteomes" id="UP001418796"/>
    </source>
</evidence>
<dbReference type="GO" id="GO:0036373">
    <property type="term" value="F:L-fucose mutarotase activity"/>
    <property type="evidence" value="ECO:0007669"/>
    <property type="project" value="UniProtKB-EC"/>
</dbReference>
<dbReference type="PANTHER" id="PTHR31690">
    <property type="entry name" value="FUCOSE MUTAROTASE"/>
    <property type="match status" value="1"/>
</dbReference>
<proteinExistence type="predicted"/>
<dbReference type="InterPro" id="IPR023750">
    <property type="entry name" value="RbsD-like_sf"/>
</dbReference>
<accession>A0ABU9VIQ8</accession>
<dbReference type="EMBL" id="JBCITK010000001">
    <property type="protein sequence ID" value="MEN0643575.1"/>
    <property type="molecule type" value="Genomic_DNA"/>
</dbReference>
<name>A0ABU9VIQ8_9BACI</name>
<evidence type="ECO:0000256" key="3">
    <source>
        <dbReference type="ARBA" id="ARBA00036324"/>
    </source>
</evidence>
<evidence type="ECO:0000313" key="4">
    <source>
        <dbReference type="EMBL" id="MEN0643575.1"/>
    </source>
</evidence>
<keyword evidence="5" id="KW-1185">Reference proteome</keyword>